<proteinExistence type="predicted"/>
<accession>A0ACC2Q113</accession>
<dbReference type="Proteomes" id="UP001231649">
    <property type="component" value="Chromosome 31"/>
</dbReference>
<keyword evidence="2" id="KW-1185">Reference proteome</keyword>
<sequence length="245" mass="28325">MPANKKLYQRHQYSGVRKKSKRSESAFKRIYGEEANRVKAWRAHEKEKPKTTYVPRKNAKVKPAVRQYAGPRKKQPDHTPEIERIIITNVYHYLEQEYEELKKTIKGVDHTPLSMYRQRTALATGVSEKTVEEILREGQANRIEMVVVREEPLETYKEPADPISLGMTESHEEATTVLDCACFPYKRRYLQATEEHASRATLHHAGQCENRLTQKKKQRLAALGSCSITIHTTPAASIQRNENRN</sequence>
<gene>
    <name evidence="1" type="ORF">PYW08_012720</name>
</gene>
<name>A0ACC2Q113_9NEOP</name>
<comment type="caution">
    <text evidence="1">The sequence shown here is derived from an EMBL/GenBank/DDBJ whole genome shotgun (WGS) entry which is preliminary data.</text>
</comment>
<reference evidence="1" key="1">
    <citation type="submission" date="2023-03" db="EMBL/GenBank/DDBJ databases">
        <title>Chromosome-level genomes of two armyworms, Mythimna separata and Mythimna loreyi, provide insights into the biosynthesis and reception of sex pheromones.</title>
        <authorList>
            <person name="Zhao H."/>
        </authorList>
    </citation>
    <scope>NUCLEOTIDE SEQUENCE</scope>
    <source>
        <strain evidence="1">BeijingLab</strain>
    </source>
</reference>
<protein>
    <submittedName>
        <fullName evidence="1">Uncharacterized protein</fullName>
    </submittedName>
</protein>
<organism evidence="1 2">
    <name type="scientific">Mythimna loreyi</name>
    <dbReference type="NCBI Taxonomy" id="667449"/>
    <lineage>
        <taxon>Eukaryota</taxon>
        <taxon>Metazoa</taxon>
        <taxon>Ecdysozoa</taxon>
        <taxon>Arthropoda</taxon>
        <taxon>Hexapoda</taxon>
        <taxon>Insecta</taxon>
        <taxon>Pterygota</taxon>
        <taxon>Neoptera</taxon>
        <taxon>Endopterygota</taxon>
        <taxon>Lepidoptera</taxon>
        <taxon>Glossata</taxon>
        <taxon>Ditrysia</taxon>
        <taxon>Noctuoidea</taxon>
        <taxon>Noctuidae</taxon>
        <taxon>Noctuinae</taxon>
        <taxon>Hadenini</taxon>
        <taxon>Mythimna</taxon>
    </lineage>
</organism>
<evidence type="ECO:0000313" key="1">
    <source>
        <dbReference type="EMBL" id="KAJ8705674.1"/>
    </source>
</evidence>
<evidence type="ECO:0000313" key="2">
    <source>
        <dbReference type="Proteomes" id="UP001231649"/>
    </source>
</evidence>
<dbReference type="EMBL" id="CM056807">
    <property type="protein sequence ID" value="KAJ8705674.1"/>
    <property type="molecule type" value="Genomic_DNA"/>
</dbReference>